<keyword evidence="5 6" id="KW-0472">Membrane</keyword>
<keyword evidence="4 6" id="KW-1133">Transmembrane helix</keyword>
<protein>
    <recommendedName>
        <fullName evidence="9">YebO family protein</fullName>
    </recommendedName>
</protein>
<evidence type="ECO:0000256" key="6">
    <source>
        <dbReference type="SAM" id="Phobius"/>
    </source>
</evidence>
<feature type="transmembrane region" description="Helical" evidence="6">
    <location>
        <begin position="6"/>
        <end position="30"/>
    </location>
</feature>
<evidence type="ECO:0000256" key="5">
    <source>
        <dbReference type="ARBA" id="ARBA00023136"/>
    </source>
</evidence>
<comment type="subcellular location">
    <subcellularLocation>
        <location evidence="1">Cell membrane</location>
        <topology evidence="1">Single-pass membrane protein</topology>
    </subcellularLocation>
</comment>
<accession>A0ABX6GS17</accession>
<evidence type="ECO:0000256" key="4">
    <source>
        <dbReference type="ARBA" id="ARBA00022989"/>
    </source>
</evidence>
<sequence length="90" mass="10006">MFDAGFSPSLLSLGMVLVALLLGLWGWFLVNRASVRANEQIRLLQEIAEQQQQQTALLKQIARQSRGESVSADDDDFGSAVEFNDVIPER</sequence>
<evidence type="ECO:0000256" key="1">
    <source>
        <dbReference type="ARBA" id="ARBA00004162"/>
    </source>
</evidence>
<dbReference type="Pfam" id="PF13974">
    <property type="entry name" value="YebO"/>
    <property type="match status" value="1"/>
</dbReference>
<organism evidence="7 8">
    <name type="scientific">Serratia rhizosphaerae</name>
    <dbReference type="NCBI Taxonomy" id="2597702"/>
    <lineage>
        <taxon>Bacteria</taxon>
        <taxon>Pseudomonadati</taxon>
        <taxon>Pseudomonadota</taxon>
        <taxon>Gammaproteobacteria</taxon>
        <taxon>Enterobacterales</taxon>
        <taxon>Yersiniaceae</taxon>
        <taxon>Serratia</taxon>
    </lineage>
</organism>
<dbReference type="RefSeq" id="WP_160030768.1">
    <property type="nucleotide sequence ID" value="NZ_CP041764.1"/>
</dbReference>
<evidence type="ECO:0000313" key="8">
    <source>
        <dbReference type="Proteomes" id="UP000430368"/>
    </source>
</evidence>
<evidence type="ECO:0008006" key="9">
    <source>
        <dbReference type="Google" id="ProtNLM"/>
    </source>
</evidence>
<proteinExistence type="predicted"/>
<dbReference type="EMBL" id="CP041764">
    <property type="protein sequence ID" value="QHA89076.1"/>
    <property type="molecule type" value="Genomic_DNA"/>
</dbReference>
<evidence type="ECO:0000256" key="2">
    <source>
        <dbReference type="ARBA" id="ARBA00022475"/>
    </source>
</evidence>
<name>A0ABX6GS17_9GAMM</name>
<reference evidence="7 8" key="1">
    <citation type="submission" date="2019-07" db="EMBL/GenBank/DDBJ databases">
        <title>Serratia dokdonensis sp. nov., an elicitor of systemic resistance in Nicotiana Tabacum.</title>
        <authorList>
            <person name="Son J.-S."/>
            <person name="Hwang Y.-J."/>
            <person name="Lee S.-Y."/>
            <person name="Ghim S.-Y."/>
        </authorList>
    </citation>
    <scope>NUCLEOTIDE SEQUENCE [LARGE SCALE GENOMIC DNA]</scope>
    <source>
        <strain evidence="7 8">KUDC3025</strain>
    </source>
</reference>
<dbReference type="InterPro" id="IPR025594">
    <property type="entry name" value="YebO"/>
</dbReference>
<evidence type="ECO:0000256" key="3">
    <source>
        <dbReference type="ARBA" id="ARBA00022692"/>
    </source>
</evidence>
<keyword evidence="8" id="KW-1185">Reference proteome</keyword>
<keyword evidence="2" id="KW-1003">Cell membrane</keyword>
<dbReference type="Proteomes" id="UP000430368">
    <property type="component" value="Chromosome"/>
</dbReference>
<gene>
    <name evidence="7" type="ORF">FO014_19960</name>
</gene>
<keyword evidence="3 6" id="KW-0812">Transmembrane</keyword>
<evidence type="ECO:0000313" key="7">
    <source>
        <dbReference type="EMBL" id="QHA89076.1"/>
    </source>
</evidence>